<accession>A0A0F9C134</accession>
<organism evidence="4">
    <name type="scientific">marine sediment metagenome</name>
    <dbReference type="NCBI Taxonomy" id="412755"/>
    <lineage>
        <taxon>unclassified sequences</taxon>
        <taxon>metagenomes</taxon>
        <taxon>ecological metagenomes</taxon>
    </lineage>
</organism>
<dbReference type="InterPro" id="IPR002941">
    <property type="entry name" value="DNA_methylase_N4/N6"/>
</dbReference>
<dbReference type="InterPro" id="IPR029063">
    <property type="entry name" value="SAM-dependent_MTases_sf"/>
</dbReference>
<dbReference type="GO" id="GO:0005737">
    <property type="term" value="C:cytoplasm"/>
    <property type="evidence" value="ECO:0007669"/>
    <property type="project" value="TreeGrafter"/>
</dbReference>
<evidence type="ECO:0000256" key="2">
    <source>
        <dbReference type="ARBA" id="ARBA00022679"/>
    </source>
</evidence>
<dbReference type="InterPro" id="IPR001091">
    <property type="entry name" value="RM_Methyltransferase"/>
</dbReference>
<reference evidence="4" key="1">
    <citation type="journal article" date="2015" name="Nature">
        <title>Complex archaea that bridge the gap between prokaryotes and eukaryotes.</title>
        <authorList>
            <person name="Spang A."/>
            <person name="Saw J.H."/>
            <person name="Jorgensen S.L."/>
            <person name="Zaremba-Niedzwiedzka K."/>
            <person name="Martijn J."/>
            <person name="Lind A.E."/>
            <person name="van Eijk R."/>
            <person name="Schleper C."/>
            <person name="Guy L."/>
            <person name="Ettema T.J."/>
        </authorList>
    </citation>
    <scope>NUCLEOTIDE SEQUENCE</scope>
</reference>
<dbReference type="EMBL" id="LAZR01038298">
    <property type="protein sequence ID" value="KKL19937.1"/>
    <property type="molecule type" value="Genomic_DNA"/>
</dbReference>
<keyword evidence="1" id="KW-0489">Methyltransferase</keyword>
<feature type="domain" description="DNA methylase N-4/N-6" evidence="3">
    <location>
        <begin position="145"/>
        <end position="215"/>
    </location>
</feature>
<gene>
    <name evidence="4" type="ORF">LCGC14_2460470</name>
</gene>
<dbReference type="PANTHER" id="PTHR13370">
    <property type="entry name" value="RNA METHYLASE-RELATED"/>
    <property type="match status" value="1"/>
</dbReference>
<evidence type="ECO:0000259" key="3">
    <source>
        <dbReference type="Pfam" id="PF01555"/>
    </source>
</evidence>
<dbReference type="SUPFAM" id="SSF53335">
    <property type="entry name" value="S-adenosyl-L-methionine-dependent methyltransferases"/>
    <property type="match status" value="1"/>
</dbReference>
<dbReference type="Gene3D" id="3.40.50.150">
    <property type="entry name" value="Vaccinia Virus protein VP39"/>
    <property type="match status" value="1"/>
</dbReference>
<sequence length="227" mass="25114">MLPKPYYQDDAVTIYHADCRDILPELPQVDLVLTDIPYGEVSREDSGLRSLNKGVGDIVTVSPEAIVSTLVPLLRGSAYLWCGTEQVSELRSSFVAAGLTTRLGIWEKSNPSPMNGQYLWLSALEVCVFARRDKATFNEFCKAPVWRGKSAEDSLHPTPKPEWLMRRLVLASSAKGDLILDPFMGSGTTLRAAKDLGRKAIGIEIEERYCEIAAKRMAQLVMPLEGV</sequence>
<name>A0A0F9C134_9ZZZZ</name>
<dbReference type="AlphaFoldDB" id="A0A0F9C134"/>
<evidence type="ECO:0000313" key="4">
    <source>
        <dbReference type="EMBL" id="KKL19937.1"/>
    </source>
</evidence>
<comment type="caution">
    <text evidence="4">The sequence shown here is derived from an EMBL/GenBank/DDBJ whole genome shotgun (WGS) entry which is preliminary data.</text>
</comment>
<dbReference type="PANTHER" id="PTHR13370:SF3">
    <property type="entry name" value="TRNA (GUANINE(10)-N2)-METHYLTRANSFERASE HOMOLOG"/>
    <property type="match status" value="1"/>
</dbReference>
<evidence type="ECO:0000256" key="1">
    <source>
        <dbReference type="ARBA" id="ARBA00022603"/>
    </source>
</evidence>
<proteinExistence type="predicted"/>
<dbReference type="PRINTS" id="PR00508">
    <property type="entry name" value="S21N4MTFRASE"/>
</dbReference>
<protein>
    <recommendedName>
        <fullName evidence="3">DNA methylase N-4/N-6 domain-containing protein</fullName>
    </recommendedName>
</protein>
<dbReference type="GO" id="GO:0003677">
    <property type="term" value="F:DNA binding"/>
    <property type="evidence" value="ECO:0007669"/>
    <property type="project" value="InterPro"/>
</dbReference>
<dbReference type="GO" id="GO:0032259">
    <property type="term" value="P:methylation"/>
    <property type="evidence" value="ECO:0007669"/>
    <property type="project" value="UniProtKB-KW"/>
</dbReference>
<dbReference type="Pfam" id="PF01555">
    <property type="entry name" value="N6_N4_Mtase"/>
    <property type="match status" value="1"/>
</dbReference>
<keyword evidence="2" id="KW-0808">Transferase</keyword>
<dbReference type="GO" id="GO:0008170">
    <property type="term" value="F:N-methyltransferase activity"/>
    <property type="evidence" value="ECO:0007669"/>
    <property type="project" value="InterPro"/>
</dbReference>